<reference evidence="1 2" key="1">
    <citation type="journal article" date="2015" name="Genome Biol. Evol.">
        <title>Phylogenomic analyses indicate that early fungi evolved digesting cell walls of algal ancestors of land plants.</title>
        <authorList>
            <person name="Chang Y."/>
            <person name="Wang S."/>
            <person name="Sekimoto S."/>
            <person name="Aerts A.L."/>
            <person name="Choi C."/>
            <person name="Clum A."/>
            <person name="LaButti K.M."/>
            <person name="Lindquist E.A."/>
            <person name="Yee Ngan C."/>
            <person name="Ohm R.A."/>
            <person name="Salamov A.A."/>
            <person name="Grigoriev I.V."/>
            <person name="Spatafora J.W."/>
            <person name="Berbee M.L."/>
        </authorList>
    </citation>
    <scope>NUCLEOTIDE SEQUENCE [LARGE SCALE GENOMIC DNA]</scope>
    <source>
        <strain evidence="1 2">NRRL 28638</strain>
    </source>
</reference>
<dbReference type="InterPro" id="IPR036322">
    <property type="entry name" value="WD40_repeat_dom_sf"/>
</dbReference>
<protein>
    <submittedName>
        <fullName evidence="1">WD40 repeat-like protein</fullName>
    </submittedName>
</protein>
<dbReference type="Gene3D" id="2.130.10.10">
    <property type="entry name" value="YVTN repeat-like/Quinoprotein amine dehydrogenase"/>
    <property type="match status" value="1"/>
</dbReference>
<evidence type="ECO:0000313" key="2">
    <source>
        <dbReference type="Proteomes" id="UP000070444"/>
    </source>
</evidence>
<keyword evidence="2" id="KW-1185">Reference proteome</keyword>
<dbReference type="Proteomes" id="UP000070444">
    <property type="component" value="Unassembled WGS sequence"/>
</dbReference>
<evidence type="ECO:0000313" key="1">
    <source>
        <dbReference type="EMBL" id="KXN74109.1"/>
    </source>
</evidence>
<name>A0A137PGH5_CONC2</name>
<dbReference type="AlphaFoldDB" id="A0A137PGH5"/>
<proteinExistence type="predicted"/>
<sequence length="218" mass="24907">MLYNSCYNNKLIAIGCDKFVQLFNLRESGINFNLKFNLNSNKTIYSIKFDPFERDILFCGLRSGHLQLLDCRDRSYITEFSPLKGVNYSIVDLFPLSFNGIGNQVITVGSDGTVLRLDLRKRGIYFPILGHTAEIQNSNFGTYLSEDESILALAGKEGCVRFWDPIDGQLLLDPKTIQFPNMVKSLYSLNSKDYGKWMFLQDNLIQEYSSYTMPSIIP</sequence>
<dbReference type="SUPFAM" id="SSF50978">
    <property type="entry name" value="WD40 repeat-like"/>
    <property type="match status" value="1"/>
</dbReference>
<dbReference type="EMBL" id="KQ964427">
    <property type="protein sequence ID" value="KXN74109.1"/>
    <property type="molecule type" value="Genomic_DNA"/>
</dbReference>
<gene>
    <name evidence="1" type="ORF">CONCODRAFT_76983</name>
</gene>
<accession>A0A137PGH5</accession>
<dbReference type="InterPro" id="IPR015943">
    <property type="entry name" value="WD40/YVTN_repeat-like_dom_sf"/>
</dbReference>
<organism evidence="1 2">
    <name type="scientific">Conidiobolus coronatus (strain ATCC 28846 / CBS 209.66 / NRRL 28638)</name>
    <name type="common">Delacroixia coronata</name>
    <dbReference type="NCBI Taxonomy" id="796925"/>
    <lineage>
        <taxon>Eukaryota</taxon>
        <taxon>Fungi</taxon>
        <taxon>Fungi incertae sedis</taxon>
        <taxon>Zoopagomycota</taxon>
        <taxon>Entomophthoromycotina</taxon>
        <taxon>Entomophthoromycetes</taxon>
        <taxon>Entomophthorales</taxon>
        <taxon>Ancylistaceae</taxon>
        <taxon>Conidiobolus</taxon>
    </lineage>
</organism>